<evidence type="ECO:0000259" key="2">
    <source>
        <dbReference type="Pfam" id="PF19580"/>
    </source>
</evidence>
<dbReference type="EMBL" id="PUBV01000011">
    <property type="protein sequence ID" value="PWB07621.1"/>
    <property type="molecule type" value="Genomic_DNA"/>
</dbReference>
<dbReference type="Pfam" id="PF19580">
    <property type="entry name" value="Exo_endo_phos_3"/>
    <property type="match status" value="1"/>
</dbReference>
<dbReference type="RefSeq" id="WP_107035996.1">
    <property type="nucleotide sequence ID" value="NZ_PUBV01000011.1"/>
</dbReference>
<evidence type="ECO:0000256" key="1">
    <source>
        <dbReference type="SAM" id="SignalP"/>
    </source>
</evidence>
<name>A0A2V1ISF6_9BACT</name>
<organism evidence="3 4">
    <name type="scientific">Paramuribaculum intestinale</name>
    <dbReference type="NCBI Taxonomy" id="2094151"/>
    <lineage>
        <taxon>Bacteria</taxon>
        <taxon>Pseudomonadati</taxon>
        <taxon>Bacteroidota</taxon>
        <taxon>Bacteroidia</taxon>
        <taxon>Bacteroidales</taxon>
        <taxon>Muribaculaceae</taxon>
        <taxon>Paramuribaculum</taxon>
    </lineage>
</organism>
<dbReference type="InterPro" id="IPR036691">
    <property type="entry name" value="Endo/exonu/phosph_ase_sf"/>
</dbReference>
<feature type="domain" description="Endonuclease/exonuclease/phosphatase" evidence="2">
    <location>
        <begin position="33"/>
        <end position="344"/>
    </location>
</feature>
<dbReference type="PANTHER" id="PTHR42834:SF1">
    <property type="entry name" value="ENDONUCLEASE_EXONUCLEASE_PHOSPHATASE FAMILY PROTEIN (AFU_ORTHOLOGUE AFUA_3G09210)"/>
    <property type="match status" value="1"/>
</dbReference>
<dbReference type="PANTHER" id="PTHR42834">
    <property type="entry name" value="ENDONUCLEASE/EXONUCLEASE/PHOSPHATASE FAMILY PROTEIN (AFU_ORTHOLOGUE AFUA_3G09210)"/>
    <property type="match status" value="1"/>
</dbReference>
<dbReference type="Proteomes" id="UP000244925">
    <property type="component" value="Unassembled WGS sequence"/>
</dbReference>
<keyword evidence="4" id="KW-1185">Reference proteome</keyword>
<keyword evidence="3" id="KW-0378">Hydrolase</keyword>
<evidence type="ECO:0000313" key="3">
    <source>
        <dbReference type="EMBL" id="PWB07621.1"/>
    </source>
</evidence>
<sequence length="354" mass="39095">MKRLVFGAITALIIITSSAARADKPSGGTVYGVAFYNLENLFDTINNNGKFDLEFSPQGARQWDSAKYRLKINNLANAIANLVTESTPGGPAIVGIAEVENESVVRDLVEAEPLRSRRLGYVHHDSPDLRGIDVALLYDSTLFTLISYEPHFLYIPDNPEFRTRDQLCVTGLLGRDTLSVIVNHWPSRLGGQELSEPMRIAAAELTRHIADSLWACDPERAIIVMGDLNDDPADASCTRVLGGRDDPYDVAPHAFLNPWIKIHASGRGTLTYRGQWNLFDQILVGGTLLPDNGASSLIYTGARIMDLDFIKQHGGRYDGMPWRTYAGGRFLEGYSDHFPTEIFLFAPAVSVSRP</sequence>
<gene>
    <name evidence="3" type="ORF">C5O25_06840</name>
</gene>
<feature type="signal peptide" evidence="1">
    <location>
        <begin position="1"/>
        <end position="22"/>
    </location>
</feature>
<keyword evidence="1" id="KW-0732">Signal</keyword>
<dbReference type="AlphaFoldDB" id="A0A2V1ISF6"/>
<dbReference type="SUPFAM" id="SSF56219">
    <property type="entry name" value="DNase I-like"/>
    <property type="match status" value="1"/>
</dbReference>
<accession>A0A2V1ISF6</accession>
<reference evidence="4" key="1">
    <citation type="submission" date="2018-02" db="EMBL/GenBank/DDBJ databases">
        <authorList>
            <person name="Clavel T."/>
            <person name="Strowig T."/>
        </authorList>
    </citation>
    <scope>NUCLEOTIDE SEQUENCE [LARGE SCALE GENOMIC DNA]</scope>
    <source>
        <strain evidence="4">DSM 100764</strain>
    </source>
</reference>
<evidence type="ECO:0000313" key="4">
    <source>
        <dbReference type="Proteomes" id="UP000244925"/>
    </source>
</evidence>
<dbReference type="GO" id="GO:0004519">
    <property type="term" value="F:endonuclease activity"/>
    <property type="evidence" value="ECO:0007669"/>
    <property type="project" value="UniProtKB-KW"/>
</dbReference>
<protein>
    <submittedName>
        <fullName evidence="3">Endonuclease</fullName>
    </submittedName>
</protein>
<keyword evidence="3" id="KW-0540">Nuclease</keyword>
<feature type="chain" id="PRO_5015880753" evidence="1">
    <location>
        <begin position="23"/>
        <end position="354"/>
    </location>
</feature>
<proteinExistence type="predicted"/>
<keyword evidence="3" id="KW-0255">Endonuclease</keyword>
<comment type="caution">
    <text evidence="3">The sequence shown here is derived from an EMBL/GenBank/DDBJ whole genome shotgun (WGS) entry which is preliminary data.</text>
</comment>
<dbReference type="InterPro" id="IPR005135">
    <property type="entry name" value="Endo/exonuclease/phosphatase"/>
</dbReference>
<dbReference type="Gene3D" id="3.60.10.10">
    <property type="entry name" value="Endonuclease/exonuclease/phosphatase"/>
    <property type="match status" value="1"/>
</dbReference>